<accession>A0AAJ2VA77</accession>
<dbReference type="Proteomes" id="UP001287445">
    <property type="component" value="Unassembled WGS sequence"/>
</dbReference>
<name>A0AAJ2VA77_DELAC</name>
<feature type="transmembrane region" description="Helical" evidence="1">
    <location>
        <begin position="7"/>
        <end position="31"/>
    </location>
</feature>
<gene>
    <name evidence="2" type="ORF">SGN30_30545</name>
</gene>
<dbReference type="EMBL" id="JAWWMZ010000021">
    <property type="protein sequence ID" value="MDX4957779.1"/>
    <property type="molecule type" value="Genomic_DNA"/>
</dbReference>
<evidence type="ECO:0000313" key="2">
    <source>
        <dbReference type="EMBL" id="MDX4957779.1"/>
    </source>
</evidence>
<sequence length="235" mass="25152">MKNQHRGVALIEIAVGLTLLSIILLASFSLLSKGNEVTKAKSISSDWTQFAIAADAHFNSNRTAYIAAMTDGTDADKLCKVNVNSVTGESGTITYDPTLHRCAVDSSMLKFHAALPATTSDLNPYRERWVAIFKLVYDREDPPKPTGGVESFIVSATVDGSAPIVLADPKLYDSALTASGYTQGNGGVVPDADRSTCIASRAQNRYESCGAGWKINLPDFLTSAEVQAFANRLSK</sequence>
<evidence type="ECO:0000313" key="3">
    <source>
        <dbReference type="Proteomes" id="UP001287445"/>
    </source>
</evidence>
<evidence type="ECO:0000256" key="1">
    <source>
        <dbReference type="SAM" id="Phobius"/>
    </source>
</evidence>
<dbReference type="AlphaFoldDB" id="A0AAJ2VA77"/>
<evidence type="ECO:0008006" key="4">
    <source>
        <dbReference type="Google" id="ProtNLM"/>
    </source>
</evidence>
<keyword evidence="1" id="KW-0812">Transmembrane</keyword>
<comment type="caution">
    <text evidence="2">The sequence shown here is derived from an EMBL/GenBank/DDBJ whole genome shotgun (WGS) entry which is preliminary data.</text>
</comment>
<protein>
    <recommendedName>
        <fullName evidence="4">Prepilin-type N-terminal cleavage/methylation domain-containing protein</fullName>
    </recommendedName>
</protein>
<dbReference type="RefSeq" id="WP_319076862.1">
    <property type="nucleotide sequence ID" value="NZ_JAWWMZ010000021.1"/>
</dbReference>
<keyword evidence="1" id="KW-1133">Transmembrane helix</keyword>
<organism evidence="2 3">
    <name type="scientific">Delftia acidovorans</name>
    <name type="common">Pseudomonas acidovorans</name>
    <name type="synonym">Comamonas acidovorans</name>
    <dbReference type="NCBI Taxonomy" id="80866"/>
    <lineage>
        <taxon>Bacteria</taxon>
        <taxon>Pseudomonadati</taxon>
        <taxon>Pseudomonadota</taxon>
        <taxon>Betaproteobacteria</taxon>
        <taxon>Burkholderiales</taxon>
        <taxon>Comamonadaceae</taxon>
        <taxon>Delftia</taxon>
    </lineage>
</organism>
<reference evidence="2" key="1">
    <citation type="submission" date="2023-11" db="EMBL/GenBank/DDBJ databases">
        <title>Identification and selenium tolerance of Delftia acidovorans R3-25.</title>
        <authorList>
            <person name="Zhang S."/>
            <person name="Liu Y."/>
            <person name="Guo Y."/>
        </authorList>
    </citation>
    <scope>NUCLEOTIDE SEQUENCE</scope>
    <source>
        <strain evidence="2">R3-25</strain>
    </source>
</reference>
<proteinExistence type="predicted"/>
<keyword evidence="1" id="KW-0472">Membrane</keyword>